<comment type="caution">
    <text evidence="2">The sequence shown here is derived from an EMBL/GenBank/DDBJ whole genome shotgun (WGS) entry which is preliminary data.</text>
</comment>
<dbReference type="Gene3D" id="1.20.58.340">
    <property type="entry name" value="Magnesium transport protein CorA, transmembrane region"/>
    <property type="match status" value="1"/>
</dbReference>
<keyword evidence="1" id="KW-1133">Transmembrane helix</keyword>
<gene>
    <name evidence="2" type="ORF">GOMPHAMPRED_005484</name>
</gene>
<dbReference type="EMBL" id="CAJPDQ010000033">
    <property type="protein sequence ID" value="CAF9929774.1"/>
    <property type="molecule type" value="Genomic_DNA"/>
</dbReference>
<evidence type="ECO:0000313" key="2">
    <source>
        <dbReference type="EMBL" id="CAF9929774.1"/>
    </source>
</evidence>
<evidence type="ECO:0000313" key="3">
    <source>
        <dbReference type="Proteomes" id="UP000664169"/>
    </source>
</evidence>
<feature type="transmembrane region" description="Helical" evidence="1">
    <location>
        <begin position="408"/>
        <end position="432"/>
    </location>
</feature>
<accession>A0A8H3FV06</accession>
<proteinExistence type="predicted"/>
<dbReference type="Proteomes" id="UP000664169">
    <property type="component" value="Unassembled WGS sequence"/>
</dbReference>
<dbReference type="OrthoDB" id="2830640at2759"/>
<name>A0A8H3FV06_9LECA</name>
<organism evidence="2 3">
    <name type="scientific">Gomphillus americanus</name>
    <dbReference type="NCBI Taxonomy" id="1940652"/>
    <lineage>
        <taxon>Eukaryota</taxon>
        <taxon>Fungi</taxon>
        <taxon>Dikarya</taxon>
        <taxon>Ascomycota</taxon>
        <taxon>Pezizomycotina</taxon>
        <taxon>Lecanoromycetes</taxon>
        <taxon>OSLEUM clade</taxon>
        <taxon>Ostropomycetidae</taxon>
        <taxon>Ostropales</taxon>
        <taxon>Graphidaceae</taxon>
        <taxon>Gomphilloideae</taxon>
        <taxon>Gomphillus</taxon>
    </lineage>
</organism>
<protein>
    <submittedName>
        <fullName evidence="2">Uncharacterized protein</fullName>
    </submittedName>
</protein>
<evidence type="ECO:0000256" key="1">
    <source>
        <dbReference type="SAM" id="Phobius"/>
    </source>
</evidence>
<keyword evidence="3" id="KW-1185">Reference proteome</keyword>
<dbReference type="AlphaFoldDB" id="A0A8H3FV06"/>
<keyword evidence="1" id="KW-0472">Membrane</keyword>
<keyword evidence="1" id="KW-0812">Transmembrane</keyword>
<reference evidence="2" key="1">
    <citation type="submission" date="2021-03" db="EMBL/GenBank/DDBJ databases">
        <authorList>
            <person name="Tagirdzhanova G."/>
        </authorList>
    </citation>
    <scope>NUCLEOTIDE SEQUENCE</scope>
</reference>
<feature type="transmembrane region" description="Helical" evidence="1">
    <location>
        <begin position="444"/>
        <end position="466"/>
    </location>
</feature>
<sequence length="553" mass="64500">MASPDEPTDKRLEAFIKNPVRSSLRASIREEETRFRLPNEFNNRFLFNLCTLDAWEDGSDSKTVVESEEYLPSPHLPDEVFRSNTSRRRLKVRLLIVWPRFSVWNPKNDAAKQTLYLPFMPDDIYDLIEAYHLPYDWLHLRYLSPEVGNYIRRTEWTRSKRPQRIGIVIHFPFVLMPARRYDFLTDLKDETPDHTEWPAYHPFRDDLYLWSIAMSYSFESAQTRGILDGVPPRAQMDIRARMAAESSAWLDHPLHLPKVLSDIFMDHAAWEINRLGKETDDLEDFSKNAKNKALDDTDSITTQLSIMGRSLEFLENLTTFLLETLDFFDETLHDDEEQSRQQQFIQNGYHQMKEDLNNMLSLIKNNQETCVYLKSRSTDAQTYIETLYADESATVQARDARSNTTMSVLQMVFLPATAVAAICSMGAFNWQAPSPDNMVGVSKYIWIYWVVALAATLATVSVWVTWVRLQGRGERPDVIKKRDQDEDDIYKERVAREREWVEGGMVPGSGRTVIGKQKDGIIDIAGLEEQFWGDNEKPRNRRKRSKSQRRREE</sequence>